<evidence type="ECO:0000313" key="2">
    <source>
        <dbReference type="EMBL" id="MCF2514558.1"/>
    </source>
</evidence>
<feature type="coiled-coil region" evidence="1">
    <location>
        <begin position="28"/>
        <end position="55"/>
    </location>
</feature>
<organism evidence="2 3">
    <name type="scientific">Sphingomonas cremea</name>
    <dbReference type="NCBI Taxonomy" id="2904799"/>
    <lineage>
        <taxon>Bacteria</taxon>
        <taxon>Pseudomonadati</taxon>
        <taxon>Pseudomonadota</taxon>
        <taxon>Alphaproteobacteria</taxon>
        <taxon>Sphingomonadales</taxon>
        <taxon>Sphingomonadaceae</taxon>
        <taxon>Sphingomonas</taxon>
    </lineage>
</organism>
<proteinExistence type="predicted"/>
<accession>A0A9X1QIU4</accession>
<dbReference type="AlphaFoldDB" id="A0A9X1QIU4"/>
<dbReference type="Proteomes" id="UP001139410">
    <property type="component" value="Unassembled WGS sequence"/>
</dbReference>
<reference evidence="2" key="1">
    <citation type="submission" date="2022-01" db="EMBL/GenBank/DDBJ databases">
        <authorList>
            <person name="Jo J.-H."/>
            <person name="Im W.-T."/>
        </authorList>
    </citation>
    <scope>NUCLEOTIDE SEQUENCE</scope>
    <source>
        <strain evidence="2">G124</strain>
    </source>
</reference>
<keyword evidence="3" id="KW-1185">Reference proteome</keyword>
<evidence type="ECO:0000313" key="3">
    <source>
        <dbReference type="Proteomes" id="UP001139410"/>
    </source>
</evidence>
<keyword evidence="1" id="KW-0175">Coiled coil</keyword>
<name>A0A9X1QIU4_9SPHN</name>
<protein>
    <submittedName>
        <fullName evidence="2">DUF1192 domain-containing protein</fullName>
    </submittedName>
</protein>
<dbReference type="EMBL" id="JAKFGM010000001">
    <property type="protein sequence ID" value="MCF2514558.1"/>
    <property type="molecule type" value="Genomic_DNA"/>
</dbReference>
<evidence type="ECO:0000256" key="1">
    <source>
        <dbReference type="SAM" id="Coils"/>
    </source>
</evidence>
<comment type="caution">
    <text evidence="2">The sequence shown here is derived from an EMBL/GenBank/DDBJ whole genome shotgun (WGS) entry which is preliminary data.</text>
</comment>
<gene>
    <name evidence="2" type="ORF">LVY65_05690</name>
</gene>
<dbReference type="InterPro" id="IPR009579">
    <property type="entry name" value="DUF1192"/>
</dbReference>
<dbReference type="Pfam" id="PF06698">
    <property type="entry name" value="DUF1192"/>
    <property type="match status" value="1"/>
</dbReference>
<sequence>MDEDDFFTSKPSDPLTLLVRQDLGPLSVDELNERIEALKAEIARVEQHLADTARHRNAADELFKR</sequence>
<dbReference type="RefSeq" id="WP_235067016.1">
    <property type="nucleotide sequence ID" value="NZ_JAKFGM010000001.1"/>
</dbReference>